<feature type="region of interest" description="Disordered" evidence="5">
    <location>
        <begin position="33"/>
        <end position="55"/>
    </location>
</feature>
<gene>
    <name evidence="7" type="ordered locus">Francci3_0863</name>
</gene>
<dbReference type="InterPro" id="IPR006655">
    <property type="entry name" value="Mopterin_OxRdtase_prok_CS"/>
</dbReference>
<dbReference type="InterPro" id="IPR050123">
    <property type="entry name" value="Prok_molybdopt-oxidoreductase"/>
</dbReference>
<dbReference type="InterPro" id="IPR006656">
    <property type="entry name" value="Mopterin_OxRdtase"/>
</dbReference>
<dbReference type="SMART" id="SM00926">
    <property type="entry name" value="Molybdop_Fe4S4"/>
    <property type="match status" value="1"/>
</dbReference>
<evidence type="ECO:0000256" key="5">
    <source>
        <dbReference type="SAM" id="MobiDB-lite"/>
    </source>
</evidence>
<feature type="domain" description="4Fe-4S Mo/W bis-MGD-type" evidence="6">
    <location>
        <begin position="8"/>
        <end position="82"/>
    </location>
</feature>
<evidence type="ECO:0000256" key="4">
    <source>
        <dbReference type="ARBA" id="ARBA00023014"/>
    </source>
</evidence>
<dbReference type="EMBL" id="CP000249">
    <property type="protein sequence ID" value="ABD10247.1"/>
    <property type="molecule type" value="Genomic_DNA"/>
</dbReference>
<dbReference type="InterPro" id="IPR009010">
    <property type="entry name" value="Asp_de-COase-like_dom_sf"/>
</dbReference>
<proteinExistence type="predicted"/>
<keyword evidence="1" id="KW-0004">4Fe-4S</keyword>
<keyword evidence="8" id="KW-1185">Reference proteome</keyword>
<accession>Q2JEP5</accession>
<keyword evidence="2" id="KW-0479">Metal-binding</keyword>
<dbReference type="Gene3D" id="3.40.50.740">
    <property type="match status" value="1"/>
</dbReference>
<dbReference type="PANTHER" id="PTHR43105">
    <property type="entry name" value="RESPIRATORY NITRATE REDUCTASE"/>
    <property type="match status" value="1"/>
</dbReference>
<keyword evidence="7" id="KW-0560">Oxidoreductase</keyword>
<dbReference type="GO" id="GO:0009703">
    <property type="term" value="F:nitrate reductase (NADH) activity"/>
    <property type="evidence" value="ECO:0007669"/>
    <property type="project" value="UniProtKB-EC"/>
</dbReference>
<dbReference type="RefSeq" id="WP_011435316.1">
    <property type="nucleotide sequence ID" value="NC_007777.1"/>
</dbReference>
<dbReference type="STRING" id="106370.Francci3_0863"/>
<dbReference type="GO" id="GO:0051539">
    <property type="term" value="F:4 iron, 4 sulfur cluster binding"/>
    <property type="evidence" value="ECO:0007669"/>
    <property type="project" value="UniProtKB-KW"/>
</dbReference>
<dbReference type="eggNOG" id="COG3383">
    <property type="taxonomic scope" value="Bacteria"/>
</dbReference>
<dbReference type="PANTHER" id="PTHR43105:SF10">
    <property type="entry name" value="NADH-QUINONE OXIDOREDUCTASE SUBUNIT G"/>
    <property type="match status" value="1"/>
</dbReference>
<organism evidence="7 8">
    <name type="scientific">Frankia casuarinae (strain DSM 45818 / CECT 9043 / HFP020203 / CcI3)</name>
    <dbReference type="NCBI Taxonomy" id="106370"/>
    <lineage>
        <taxon>Bacteria</taxon>
        <taxon>Bacillati</taxon>
        <taxon>Actinomycetota</taxon>
        <taxon>Actinomycetes</taxon>
        <taxon>Frankiales</taxon>
        <taxon>Frankiaceae</taxon>
        <taxon>Frankia</taxon>
    </lineage>
</organism>
<dbReference type="SUPFAM" id="SSF50692">
    <property type="entry name" value="ADC-like"/>
    <property type="match status" value="1"/>
</dbReference>
<dbReference type="Pfam" id="PF04879">
    <property type="entry name" value="Molybdop_Fe4S4"/>
    <property type="match status" value="1"/>
</dbReference>
<dbReference type="OrthoDB" id="7376058at2"/>
<name>Q2JEP5_FRACC</name>
<dbReference type="Gene3D" id="2.20.25.90">
    <property type="entry name" value="ADC-like domains"/>
    <property type="match status" value="1"/>
</dbReference>
<keyword evidence="3" id="KW-0408">Iron</keyword>
<dbReference type="Gene3D" id="2.40.40.20">
    <property type="match status" value="1"/>
</dbReference>
<dbReference type="GO" id="GO:0046872">
    <property type="term" value="F:metal ion binding"/>
    <property type="evidence" value="ECO:0007669"/>
    <property type="project" value="UniProtKB-KW"/>
</dbReference>
<dbReference type="Gene3D" id="3.40.228.10">
    <property type="entry name" value="Dimethylsulfoxide Reductase, domain 2"/>
    <property type="match status" value="1"/>
</dbReference>
<dbReference type="SUPFAM" id="SSF53706">
    <property type="entry name" value="Formate dehydrogenase/DMSO reductase, domains 1-3"/>
    <property type="match status" value="1"/>
</dbReference>
<dbReference type="Proteomes" id="UP000001937">
    <property type="component" value="Chromosome"/>
</dbReference>
<evidence type="ECO:0000256" key="3">
    <source>
        <dbReference type="ARBA" id="ARBA00023004"/>
    </source>
</evidence>
<dbReference type="GO" id="GO:0016020">
    <property type="term" value="C:membrane"/>
    <property type="evidence" value="ECO:0007669"/>
    <property type="project" value="TreeGrafter"/>
</dbReference>
<evidence type="ECO:0000313" key="7">
    <source>
        <dbReference type="EMBL" id="ABD10247.1"/>
    </source>
</evidence>
<evidence type="ECO:0000256" key="2">
    <source>
        <dbReference type="ARBA" id="ARBA00022723"/>
    </source>
</evidence>
<dbReference type="Pfam" id="PF00384">
    <property type="entry name" value="Molybdopterin"/>
    <property type="match status" value="1"/>
</dbReference>
<dbReference type="PROSITE" id="PS00932">
    <property type="entry name" value="MOLYBDOPTERIN_PROK_3"/>
    <property type="match status" value="1"/>
</dbReference>
<dbReference type="GO" id="GO:0022904">
    <property type="term" value="P:respiratory electron transport chain"/>
    <property type="evidence" value="ECO:0007669"/>
    <property type="project" value="TreeGrafter"/>
</dbReference>
<dbReference type="HOGENOM" id="CLU_000422_13_4_11"/>
<dbReference type="AlphaFoldDB" id="Q2JEP5"/>
<protein>
    <submittedName>
        <fullName evidence="7">Assimilatory nitrate reductase (NADH) alpha subunit apoprotein</fullName>
        <ecNumber evidence="7">1.7.1.1</ecNumber>
    </submittedName>
</protein>
<evidence type="ECO:0000259" key="6">
    <source>
        <dbReference type="SMART" id="SM00926"/>
    </source>
</evidence>
<dbReference type="GO" id="GO:0043546">
    <property type="term" value="F:molybdopterin cofactor binding"/>
    <property type="evidence" value="ECO:0007669"/>
    <property type="project" value="InterPro"/>
</dbReference>
<dbReference type="EC" id="1.7.1.1" evidence="7"/>
<dbReference type="InterPro" id="IPR006963">
    <property type="entry name" value="Mopterin_OxRdtase_4Fe-4S_dom"/>
</dbReference>
<feature type="region of interest" description="Disordered" evidence="5">
    <location>
        <begin position="716"/>
        <end position="761"/>
    </location>
</feature>
<dbReference type="PhylomeDB" id="Q2JEP5"/>
<dbReference type="CDD" id="cd00508">
    <property type="entry name" value="MopB_CT_Fdh-Nap-like"/>
    <property type="match status" value="1"/>
</dbReference>
<dbReference type="KEGG" id="fra:Francci3_0863"/>
<evidence type="ECO:0000256" key="1">
    <source>
        <dbReference type="ARBA" id="ARBA00022485"/>
    </source>
</evidence>
<feature type="compositionally biased region" description="Acidic residues" evidence="5">
    <location>
        <begin position="716"/>
        <end position="725"/>
    </location>
</feature>
<sequence length="761" mass="81130">MPVPAAPLAEAATHCPYCALQCGMMLRATPESAAKEGTGKDDGPEPAGGRSPGPVTVLAREFPTNRGRMCQKGWTSAELLTAADRLTTPLMRPRRDAPLEPVSWERALDRITEGIIRLQREHGPDAVGVFGGGGLTNEKAYALGKFARVALRSSAIDYNGRFCMSSAAAAGIRSFGLDRGLPFPLEDIAHAGAVIMVGSNAAETMPPFMQYLTRQRENGGALVVVDPRLTATARAAALHLQITPGTDLALANGLAYIALTEGYANRDFLAARTTGLAELRAVLASYWPERVERITGVPVADQYAAVDLLAQAERAMVLSARGAEQHSKGTDTVTALINLALVLGLPGTPGSGYGCLTGQGNGQGGREHGQKADQLPGYRKIIDPVAREHIGRIWGVDPTTIPGPGRSAYEMLDALGTPQGPRALLILGSNIAVSAPRAGRITSRLAALDLLVVADFVLSETAAMADIVLPTAQWAEEEGTMTNLEGRVLRRERLRPPPAGVRTDLEIIAALAARLGHAERFPGEPRAVFDELRRASAGGIADYAGISYERITASDGVFWPCPDETHPGTPRMFLDRFATPDGRARLVPVEHRPVAEDIDPEYPYYLTTGRVLAHYQSGAQTRRIGPLVDAAPEPFVEIHPDLAERLGIAEGAPVRVTSRRGTCEVPARLTDTLRFDTVFLPFHWAGAGRANSLTNDALDPTSRMPEFKVCAVAVEPIDDPDDNPDDDRHATGSVPTATVGAAEPVRAMLTGRSQPSGRHQG</sequence>
<feature type="compositionally biased region" description="Basic and acidic residues" evidence="5">
    <location>
        <begin position="33"/>
        <end position="43"/>
    </location>
</feature>
<dbReference type="GO" id="GO:0003954">
    <property type="term" value="F:NADH dehydrogenase activity"/>
    <property type="evidence" value="ECO:0007669"/>
    <property type="project" value="TreeGrafter"/>
</dbReference>
<dbReference type="InterPro" id="IPR006657">
    <property type="entry name" value="MoPterin_dinucl-bd_dom"/>
</dbReference>
<dbReference type="Pfam" id="PF01568">
    <property type="entry name" value="Molydop_binding"/>
    <property type="match status" value="1"/>
</dbReference>
<reference evidence="7 8" key="1">
    <citation type="journal article" date="2007" name="Genome Res.">
        <title>Genome characteristics of facultatively symbiotic Frankia sp. strains reflect host range and host plant biogeography.</title>
        <authorList>
            <person name="Normand P."/>
            <person name="Lapierre P."/>
            <person name="Tisa L.S."/>
            <person name="Gogarten J.P."/>
            <person name="Alloisio N."/>
            <person name="Bagnarol E."/>
            <person name="Bassi C.A."/>
            <person name="Berry A.M."/>
            <person name="Bickhart D.M."/>
            <person name="Choisne N."/>
            <person name="Couloux A."/>
            <person name="Cournoyer B."/>
            <person name="Cruveiller S."/>
            <person name="Daubin V."/>
            <person name="Demange N."/>
            <person name="Francino M.P."/>
            <person name="Goltsman E."/>
            <person name="Huang Y."/>
            <person name="Kopp O.R."/>
            <person name="Labarre L."/>
            <person name="Lapidus A."/>
            <person name="Lavire C."/>
            <person name="Marechal J."/>
            <person name="Martinez M."/>
            <person name="Mastronunzio J.E."/>
            <person name="Mullin B.C."/>
            <person name="Niemann J."/>
            <person name="Pujic P."/>
            <person name="Rawnsley T."/>
            <person name="Rouy Z."/>
            <person name="Schenowitz C."/>
            <person name="Sellstedt A."/>
            <person name="Tavares F."/>
            <person name="Tomkins J.P."/>
            <person name="Vallenet D."/>
            <person name="Valverde C."/>
            <person name="Wall L.G."/>
            <person name="Wang Y."/>
            <person name="Medigue C."/>
            <person name="Benson D.R."/>
        </authorList>
    </citation>
    <scope>NUCLEOTIDE SEQUENCE [LARGE SCALE GENOMIC DNA]</scope>
    <source>
        <strain evidence="8">DSM 45818 / CECT 9043 / CcI3</strain>
    </source>
</reference>
<evidence type="ECO:0000313" key="8">
    <source>
        <dbReference type="Proteomes" id="UP000001937"/>
    </source>
</evidence>
<feature type="compositionally biased region" description="Polar residues" evidence="5">
    <location>
        <begin position="751"/>
        <end position="761"/>
    </location>
</feature>
<keyword evidence="4" id="KW-0411">Iron-sulfur</keyword>